<keyword evidence="5" id="KW-1185">Reference proteome</keyword>
<proteinExistence type="predicted"/>
<protein>
    <submittedName>
        <fullName evidence="4">Acyl carrier protein</fullName>
    </submittedName>
</protein>
<evidence type="ECO:0000313" key="4">
    <source>
        <dbReference type="EMBL" id="GAA2199345.1"/>
    </source>
</evidence>
<dbReference type="PROSITE" id="PS50075">
    <property type="entry name" value="CARRIER"/>
    <property type="match status" value="1"/>
</dbReference>
<evidence type="ECO:0000256" key="2">
    <source>
        <dbReference type="ARBA" id="ARBA00022553"/>
    </source>
</evidence>
<dbReference type="Pfam" id="PF00550">
    <property type="entry name" value="PP-binding"/>
    <property type="match status" value="1"/>
</dbReference>
<dbReference type="InterPro" id="IPR006162">
    <property type="entry name" value="Ppantetheine_attach_site"/>
</dbReference>
<reference evidence="5" key="1">
    <citation type="journal article" date="2019" name="Int. J. Syst. Evol. Microbiol.">
        <title>The Global Catalogue of Microorganisms (GCM) 10K type strain sequencing project: providing services to taxonomists for standard genome sequencing and annotation.</title>
        <authorList>
            <consortium name="The Broad Institute Genomics Platform"/>
            <consortium name="The Broad Institute Genome Sequencing Center for Infectious Disease"/>
            <person name="Wu L."/>
            <person name="Ma J."/>
        </authorList>
    </citation>
    <scope>NUCLEOTIDE SEQUENCE [LARGE SCALE GENOMIC DNA]</scope>
    <source>
        <strain evidence="5">JCM 14924</strain>
    </source>
</reference>
<feature type="domain" description="Carrier" evidence="3">
    <location>
        <begin position="4"/>
        <end position="85"/>
    </location>
</feature>
<gene>
    <name evidence="4" type="ORF">GCM10009787_45890</name>
</gene>
<evidence type="ECO:0000256" key="1">
    <source>
        <dbReference type="ARBA" id="ARBA00022450"/>
    </source>
</evidence>
<dbReference type="RefSeq" id="WP_059247963.1">
    <property type="nucleotide sequence ID" value="NZ_BAAAOQ010000015.1"/>
</dbReference>
<evidence type="ECO:0000313" key="5">
    <source>
        <dbReference type="Proteomes" id="UP001501391"/>
    </source>
</evidence>
<dbReference type="Gene3D" id="1.10.1200.10">
    <property type="entry name" value="ACP-like"/>
    <property type="match status" value="1"/>
</dbReference>
<organism evidence="4 5">
    <name type="scientific">Streptomyces bangladeshensis</name>
    <dbReference type="NCBI Taxonomy" id="295352"/>
    <lineage>
        <taxon>Bacteria</taxon>
        <taxon>Bacillati</taxon>
        <taxon>Actinomycetota</taxon>
        <taxon>Actinomycetes</taxon>
        <taxon>Kitasatosporales</taxon>
        <taxon>Streptomycetaceae</taxon>
        <taxon>Streptomyces</taxon>
    </lineage>
</organism>
<name>A0ABP5NJ46_9ACTN</name>
<dbReference type="InterPro" id="IPR036736">
    <property type="entry name" value="ACP-like_sf"/>
</dbReference>
<evidence type="ECO:0000259" key="3">
    <source>
        <dbReference type="PROSITE" id="PS50075"/>
    </source>
</evidence>
<keyword evidence="1" id="KW-0596">Phosphopantetheine</keyword>
<keyword evidence="2" id="KW-0597">Phosphoprotein</keyword>
<dbReference type="EMBL" id="BAAAOQ010000015">
    <property type="protein sequence ID" value="GAA2199345.1"/>
    <property type="molecule type" value="Genomic_DNA"/>
</dbReference>
<comment type="caution">
    <text evidence="4">The sequence shown here is derived from an EMBL/GenBank/DDBJ whole genome shotgun (WGS) entry which is preliminary data.</text>
</comment>
<dbReference type="SUPFAM" id="SSF47336">
    <property type="entry name" value="ACP-like"/>
    <property type="match status" value="1"/>
</dbReference>
<dbReference type="Proteomes" id="UP001501391">
    <property type="component" value="Unassembled WGS sequence"/>
</dbReference>
<accession>A0ABP5NJ46</accession>
<dbReference type="PROSITE" id="PS00012">
    <property type="entry name" value="PHOSPHOPANTETHEINE"/>
    <property type="match status" value="1"/>
</dbReference>
<sequence>MSASAPELTVDSLRAILIEVAGQDESFDADTDIATLTFDELGYDSLALMELSATIEQRFGVAIDEEELSKLSTPEALVLFVNGMLAEVS</sequence>
<dbReference type="InterPro" id="IPR009081">
    <property type="entry name" value="PP-bd_ACP"/>
</dbReference>